<dbReference type="EMBL" id="BAABHB010000010">
    <property type="protein sequence ID" value="GAA4413355.1"/>
    <property type="molecule type" value="Genomic_DNA"/>
</dbReference>
<evidence type="ECO:0000313" key="2">
    <source>
        <dbReference type="EMBL" id="GAA4413355.1"/>
    </source>
</evidence>
<dbReference type="InterPro" id="IPR011396">
    <property type="entry name" value="PT_DNA_restrict"/>
</dbReference>
<evidence type="ECO:0000259" key="1">
    <source>
        <dbReference type="Pfam" id="PF13391"/>
    </source>
</evidence>
<accession>A0ABP8KRH3</accession>
<gene>
    <name evidence="2" type="ORF">GCM10023187_41540</name>
</gene>
<proteinExistence type="predicted"/>
<feature type="domain" description="HNH nuclease" evidence="1">
    <location>
        <begin position="233"/>
        <end position="287"/>
    </location>
</feature>
<keyword evidence="3" id="KW-1185">Reference proteome</keyword>
<evidence type="ECO:0000313" key="3">
    <source>
        <dbReference type="Proteomes" id="UP001500936"/>
    </source>
</evidence>
<dbReference type="InterPro" id="IPR003615">
    <property type="entry name" value="HNH_nuc"/>
</dbReference>
<organism evidence="2 3">
    <name type="scientific">Nibrella viscosa</name>
    <dbReference type="NCBI Taxonomy" id="1084524"/>
    <lineage>
        <taxon>Bacteria</taxon>
        <taxon>Pseudomonadati</taxon>
        <taxon>Bacteroidota</taxon>
        <taxon>Cytophagia</taxon>
        <taxon>Cytophagales</taxon>
        <taxon>Spirosomataceae</taxon>
        <taxon>Nibrella</taxon>
    </lineage>
</organism>
<sequence>MPEKNLGFYLEAFTSLKQDSAGVKKNGFAAPHMPILVLSLIQGFERGIFTDERIYLTPELIDLFTSNWALLIKSGNYHPIIAQPFYHLKSKGNFPIWWRLVAKPGCEIWLMNAGSMHSLSNLTSAVDHAEIDIELAILLTERQNRQLLQHTVLQKYFPSQATIDLSSAGNHIDEIGQQIISEDPETYIATVRHLKDKFSGTAPNIQRELYQQELLVRGGAFKREVPKHYGYTCCISGLKIDATFNISMIDACHIVPFAKSYNDTITNGIALCPNLHRAFDRGLIAVDDNYKVILSQHFIEPPNALYSIKKLAGISIILPSDQRHYPLIENFAWHRKHIFKL</sequence>
<name>A0ABP8KRH3_9BACT</name>
<dbReference type="PIRSF" id="PIRSF030850">
    <property type="entry name" value="UCP030850"/>
    <property type="match status" value="1"/>
</dbReference>
<reference evidence="3" key="1">
    <citation type="journal article" date="2019" name="Int. J. Syst. Evol. Microbiol.">
        <title>The Global Catalogue of Microorganisms (GCM) 10K type strain sequencing project: providing services to taxonomists for standard genome sequencing and annotation.</title>
        <authorList>
            <consortium name="The Broad Institute Genomics Platform"/>
            <consortium name="The Broad Institute Genome Sequencing Center for Infectious Disease"/>
            <person name="Wu L."/>
            <person name="Ma J."/>
        </authorList>
    </citation>
    <scope>NUCLEOTIDE SEQUENCE [LARGE SCALE GENOMIC DNA]</scope>
    <source>
        <strain evidence="3">JCM 17925</strain>
    </source>
</reference>
<dbReference type="Proteomes" id="UP001500936">
    <property type="component" value="Unassembled WGS sequence"/>
</dbReference>
<dbReference type="Pfam" id="PF13391">
    <property type="entry name" value="HNH_2"/>
    <property type="match status" value="1"/>
</dbReference>
<comment type="caution">
    <text evidence="2">The sequence shown here is derived from an EMBL/GenBank/DDBJ whole genome shotgun (WGS) entry which is preliminary data.</text>
</comment>
<protein>
    <recommendedName>
        <fullName evidence="1">HNH nuclease domain-containing protein</fullName>
    </recommendedName>
</protein>